<gene>
    <name evidence="2" type="ORF">ACFFGT_11630</name>
</gene>
<name>A0ABV6L5Z2_9SPHI</name>
<keyword evidence="2" id="KW-0489">Methyltransferase</keyword>
<dbReference type="InterPro" id="IPR025714">
    <property type="entry name" value="Methyltranfer_dom"/>
</dbReference>
<protein>
    <submittedName>
        <fullName evidence="2">Class I SAM-dependent methyltransferase</fullName>
        <ecNumber evidence="2">2.1.1.-</ecNumber>
    </submittedName>
</protein>
<sequence>MQQSEAIALIEKGITSESAQYWADLGCGNGTFTFALANLLPPESYITAIDKTQQHFPALSNGIKIDFKKADFVNEPIVLSALDGVLMANSLHFVANKSKLINQFENAFKSSPQFLIVEYDTTKASPWVPYPISFQGLDSEFSRLGYQIHKLAEMPSRFGGIIYSALALK</sequence>
<dbReference type="GO" id="GO:0032259">
    <property type="term" value="P:methylation"/>
    <property type="evidence" value="ECO:0007669"/>
    <property type="project" value="UniProtKB-KW"/>
</dbReference>
<dbReference type="EMBL" id="JBHLTS010000021">
    <property type="protein sequence ID" value="MFC0514856.1"/>
    <property type="molecule type" value="Genomic_DNA"/>
</dbReference>
<reference evidence="2 3" key="1">
    <citation type="submission" date="2024-09" db="EMBL/GenBank/DDBJ databases">
        <authorList>
            <person name="Sun Q."/>
            <person name="Mori K."/>
        </authorList>
    </citation>
    <scope>NUCLEOTIDE SEQUENCE [LARGE SCALE GENOMIC DNA]</scope>
    <source>
        <strain evidence="2 3">NCAIM B.02415</strain>
    </source>
</reference>
<dbReference type="CDD" id="cd02440">
    <property type="entry name" value="AdoMet_MTases"/>
    <property type="match status" value="1"/>
</dbReference>
<dbReference type="Gene3D" id="3.40.50.150">
    <property type="entry name" value="Vaccinia Virus protein VP39"/>
    <property type="match status" value="1"/>
</dbReference>
<evidence type="ECO:0000259" key="1">
    <source>
        <dbReference type="Pfam" id="PF13847"/>
    </source>
</evidence>
<dbReference type="InterPro" id="IPR029063">
    <property type="entry name" value="SAM-dependent_MTases_sf"/>
</dbReference>
<dbReference type="EC" id="2.1.1.-" evidence="2"/>
<keyword evidence="2" id="KW-0808">Transferase</keyword>
<proteinExistence type="predicted"/>
<feature type="domain" description="Methyltransferase" evidence="1">
    <location>
        <begin position="24"/>
        <end position="123"/>
    </location>
</feature>
<keyword evidence="3" id="KW-1185">Reference proteome</keyword>
<organism evidence="2 3">
    <name type="scientific">Mucilaginibacter angelicae</name>
    <dbReference type="NCBI Taxonomy" id="869718"/>
    <lineage>
        <taxon>Bacteria</taxon>
        <taxon>Pseudomonadati</taxon>
        <taxon>Bacteroidota</taxon>
        <taxon>Sphingobacteriia</taxon>
        <taxon>Sphingobacteriales</taxon>
        <taxon>Sphingobacteriaceae</taxon>
        <taxon>Mucilaginibacter</taxon>
    </lineage>
</organism>
<dbReference type="RefSeq" id="WP_377022699.1">
    <property type="nucleotide sequence ID" value="NZ_JBHLTS010000021.1"/>
</dbReference>
<comment type="caution">
    <text evidence="2">The sequence shown here is derived from an EMBL/GenBank/DDBJ whole genome shotgun (WGS) entry which is preliminary data.</text>
</comment>
<evidence type="ECO:0000313" key="2">
    <source>
        <dbReference type="EMBL" id="MFC0514856.1"/>
    </source>
</evidence>
<dbReference type="GO" id="GO:0008168">
    <property type="term" value="F:methyltransferase activity"/>
    <property type="evidence" value="ECO:0007669"/>
    <property type="project" value="UniProtKB-KW"/>
</dbReference>
<accession>A0ABV6L5Z2</accession>
<dbReference type="Pfam" id="PF13847">
    <property type="entry name" value="Methyltransf_31"/>
    <property type="match status" value="1"/>
</dbReference>
<evidence type="ECO:0000313" key="3">
    <source>
        <dbReference type="Proteomes" id="UP001589828"/>
    </source>
</evidence>
<dbReference type="SUPFAM" id="SSF53335">
    <property type="entry name" value="S-adenosyl-L-methionine-dependent methyltransferases"/>
    <property type="match status" value="1"/>
</dbReference>
<dbReference type="Proteomes" id="UP001589828">
    <property type="component" value="Unassembled WGS sequence"/>
</dbReference>